<dbReference type="PANTHER" id="PTHR42794">
    <property type="entry name" value="HEMIN IMPORT ATP-BINDING PROTEIN HMUV"/>
    <property type="match status" value="1"/>
</dbReference>
<dbReference type="PROSITE" id="PS50893">
    <property type="entry name" value="ABC_TRANSPORTER_2"/>
    <property type="match status" value="1"/>
</dbReference>
<organism evidence="7 8">
    <name type="scientific">SAR86 cluster bacterium</name>
    <dbReference type="NCBI Taxonomy" id="2030880"/>
    <lineage>
        <taxon>Bacteria</taxon>
        <taxon>Pseudomonadati</taxon>
        <taxon>Pseudomonadota</taxon>
        <taxon>Gammaproteobacteria</taxon>
        <taxon>SAR86 cluster</taxon>
    </lineage>
</organism>
<keyword evidence="2" id="KW-0547">Nucleotide-binding</keyword>
<comment type="caution">
    <text evidence="7">The sequence shown here is derived from an EMBL/GenBank/DDBJ whole genome shotgun (WGS) entry which is preliminary data.</text>
</comment>
<evidence type="ECO:0000256" key="1">
    <source>
        <dbReference type="ARBA" id="ARBA00022448"/>
    </source>
</evidence>
<proteinExistence type="predicted"/>
<protein>
    <submittedName>
        <fullName evidence="7">ABC transporter</fullName>
    </submittedName>
</protein>
<evidence type="ECO:0000256" key="3">
    <source>
        <dbReference type="ARBA" id="ARBA00022840"/>
    </source>
</evidence>
<reference evidence="8" key="1">
    <citation type="submission" date="2017-08" db="EMBL/GenBank/DDBJ databases">
        <title>A dynamic microbial community with high functional redundancy inhabits the cold, oxic subseafloor aquifer.</title>
        <authorList>
            <person name="Tully B.J."/>
            <person name="Wheat C.G."/>
            <person name="Glazer B.T."/>
            <person name="Huber J.A."/>
        </authorList>
    </citation>
    <scope>NUCLEOTIDE SEQUENCE [LARGE SCALE GENOMIC DNA]</scope>
</reference>
<dbReference type="InterPro" id="IPR003439">
    <property type="entry name" value="ABC_transporter-like_ATP-bd"/>
</dbReference>
<keyword evidence="4" id="KW-1278">Translocase</keyword>
<keyword evidence="1" id="KW-0813">Transport</keyword>
<dbReference type="InterPro" id="IPR003593">
    <property type="entry name" value="AAA+_ATPase"/>
</dbReference>
<evidence type="ECO:0000259" key="6">
    <source>
        <dbReference type="PROSITE" id="PS50893"/>
    </source>
</evidence>
<dbReference type="Proteomes" id="UP000218767">
    <property type="component" value="Unassembled WGS sequence"/>
</dbReference>
<dbReference type="InterPro" id="IPR017871">
    <property type="entry name" value="ABC_transporter-like_CS"/>
</dbReference>
<dbReference type="InterPro" id="IPR027417">
    <property type="entry name" value="P-loop_NTPase"/>
</dbReference>
<dbReference type="PROSITE" id="PS00211">
    <property type="entry name" value="ABC_TRANSPORTER_1"/>
    <property type="match status" value="1"/>
</dbReference>
<dbReference type="SMART" id="SM00382">
    <property type="entry name" value="AAA"/>
    <property type="match status" value="1"/>
</dbReference>
<name>A0A2A4XIJ7_9GAMM</name>
<dbReference type="AlphaFoldDB" id="A0A2A4XIJ7"/>
<evidence type="ECO:0000256" key="4">
    <source>
        <dbReference type="ARBA" id="ARBA00022967"/>
    </source>
</evidence>
<gene>
    <name evidence="7" type="ORF">COB20_01210</name>
</gene>
<dbReference type="EMBL" id="NVUL01000003">
    <property type="protein sequence ID" value="PCI81907.1"/>
    <property type="molecule type" value="Genomic_DNA"/>
</dbReference>
<evidence type="ECO:0000313" key="7">
    <source>
        <dbReference type="EMBL" id="PCI81907.1"/>
    </source>
</evidence>
<evidence type="ECO:0000313" key="8">
    <source>
        <dbReference type="Proteomes" id="UP000218767"/>
    </source>
</evidence>
<dbReference type="Gene3D" id="3.40.50.300">
    <property type="entry name" value="P-loop containing nucleotide triphosphate hydrolases"/>
    <property type="match status" value="1"/>
</dbReference>
<keyword evidence="3" id="KW-0067">ATP-binding</keyword>
<sequence length="255" mass="27973">MANLKIQSLSLQIENKILCHDLSVQIGENERWGLLGKNGAGKTTLLHALIGQRHADQGSIQLDGNSVYDLKQRELASKVGILFQQGIEALPATVFETVMLGRHPHTQSLLWDDQKDIEIAESALAAFDLDQLKERAVDTLSGGELQRLALAMLLAQTPQLFLLDEPSNHLDVAFQVKLLSVLTNKVAETSASLIMATHDINLAFRFCENVILLLEGGESLVGRSVDVLTEKNLSHAYGCPIKSVSSGKHRLFYPT</sequence>
<dbReference type="CDD" id="cd03214">
    <property type="entry name" value="ABC_Iron-Siderophores_B12_Hemin"/>
    <property type="match status" value="1"/>
</dbReference>
<comment type="function">
    <text evidence="5">Part of the ABC transporter complex HmuTUV involved in hemin import. Responsible for energy coupling to the transport system.</text>
</comment>
<dbReference type="GO" id="GO:0005524">
    <property type="term" value="F:ATP binding"/>
    <property type="evidence" value="ECO:0007669"/>
    <property type="project" value="UniProtKB-KW"/>
</dbReference>
<evidence type="ECO:0000256" key="5">
    <source>
        <dbReference type="ARBA" id="ARBA00037066"/>
    </source>
</evidence>
<dbReference type="GO" id="GO:0016887">
    <property type="term" value="F:ATP hydrolysis activity"/>
    <property type="evidence" value="ECO:0007669"/>
    <property type="project" value="InterPro"/>
</dbReference>
<dbReference type="SUPFAM" id="SSF52540">
    <property type="entry name" value="P-loop containing nucleoside triphosphate hydrolases"/>
    <property type="match status" value="1"/>
</dbReference>
<accession>A0A2A4XIJ7</accession>
<feature type="domain" description="ABC transporter" evidence="6">
    <location>
        <begin position="4"/>
        <end position="240"/>
    </location>
</feature>
<dbReference type="PANTHER" id="PTHR42794:SF1">
    <property type="entry name" value="HEMIN IMPORT ATP-BINDING PROTEIN HMUV"/>
    <property type="match status" value="1"/>
</dbReference>
<dbReference type="Pfam" id="PF00005">
    <property type="entry name" value="ABC_tran"/>
    <property type="match status" value="1"/>
</dbReference>
<evidence type="ECO:0000256" key="2">
    <source>
        <dbReference type="ARBA" id="ARBA00022741"/>
    </source>
</evidence>